<dbReference type="AlphaFoldDB" id="A0A9X8D3B6"/>
<dbReference type="SUPFAM" id="SSF56059">
    <property type="entry name" value="Glutathione synthetase ATP-binding domain-like"/>
    <property type="match status" value="1"/>
</dbReference>
<name>A0A9X8D3B6_9BURK</name>
<dbReference type="Gene3D" id="3.30.470.20">
    <property type="entry name" value="ATP-grasp fold, B domain"/>
    <property type="match status" value="1"/>
</dbReference>
<dbReference type="EMBL" id="QXMN01000022">
    <property type="protein sequence ID" value="RIX77952.1"/>
    <property type="molecule type" value="Genomic_DNA"/>
</dbReference>
<proteinExistence type="predicted"/>
<protein>
    <submittedName>
        <fullName evidence="1">Uncharacterized protein</fullName>
    </submittedName>
</protein>
<dbReference type="OrthoDB" id="9789963at2"/>
<keyword evidence="2" id="KW-1185">Reference proteome</keyword>
<dbReference type="InterPro" id="IPR047778">
    <property type="entry name" value="STM4014-like"/>
</dbReference>
<accession>A0A9X8D3B6</accession>
<dbReference type="Proteomes" id="UP000265619">
    <property type="component" value="Unassembled WGS sequence"/>
</dbReference>
<evidence type="ECO:0000313" key="1">
    <source>
        <dbReference type="EMBL" id="RIX77952.1"/>
    </source>
</evidence>
<reference evidence="1 2" key="1">
    <citation type="submission" date="2018-09" db="EMBL/GenBank/DDBJ databases">
        <title>Acidovorax cavernicola nov. sp. isolated from Gruta de las Maravillas (Aracena, Spain).</title>
        <authorList>
            <person name="Jurado V."/>
            <person name="Gutierrez-Patricio S."/>
            <person name="Gonzalez-Pimentel J.L."/>
            <person name="Miller A.Z."/>
            <person name="Laiz L."/>
            <person name="Saiz-Jimenez C."/>
        </authorList>
    </citation>
    <scope>NUCLEOTIDE SEQUENCE [LARGE SCALE GENOMIC DNA]</scope>
    <source>
        <strain evidence="1 2">1011MAR4D40.2</strain>
    </source>
</reference>
<organism evidence="1 2">
    <name type="scientific">Acidovorax cavernicola</name>
    <dbReference type="NCBI Taxonomy" id="1675792"/>
    <lineage>
        <taxon>Bacteria</taxon>
        <taxon>Pseudomonadati</taxon>
        <taxon>Pseudomonadota</taxon>
        <taxon>Betaproteobacteria</taxon>
        <taxon>Burkholderiales</taxon>
        <taxon>Comamonadaceae</taxon>
        <taxon>Acidovorax</taxon>
    </lineage>
</organism>
<dbReference type="NCBIfam" id="NF038074">
    <property type="entry name" value="fam_STM4014"/>
    <property type="match status" value="1"/>
</dbReference>
<sequence length="360" mass="39806">MLPWVVLGVATSKRTQGLLAAARETGAAVRLVEWREWLADAHALEDRLQQPCRFKIEPPGDDARVHMTLVNIGCKRLGRAPCVPIERGELAHADAWFEGFSVAMHRLGHMLAAMPHVQAVNAPAEILAMTDKLDCQQQLQSRSVPTAPLLGLVRDYEHLVALMNQGDLDRVFLKARYGSSASGVIAFRRNRRGQQQAATTAQLHEDGRLFNVKRMSCYTRHDEVRRVVDLVCAQGAYAEAWLPKPRHGAGHFDLRAVTFGGRVAHRVARLGQRPMTNLHLDSERVDPDRVLAPEDQTALAATAERAASVFPHSNVIGFDLVVRQGQARVLEANAFGDLLPGWLWQGKDTYATAFGDGAMR</sequence>
<dbReference type="RefSeq" id="WP_119555392.1">
    <property type="nucleotide sequence ID" value="NZ_QXMN01000022.1"/>
</dbReference>
<gene>
    <name evidence="1" type="ORF">D3H34_17955</name>
</gene>
<evidence type="ECO:0000313" key="2">
    <source>
        <dbReference type="Proteomes" id="UP000265619"/>
    </source>
</evidence>
<comment type="caution">
    <text evidence="1">The sequence shown here is derived from an EMBL/GenBank/DDBJ whole genome shotgun (WGS) entry which is preliminary data.</text>
</comment>